<name>A0ABR8JG94_9BACT</name>
<protein>
    <recommendedName>
        <fullName evidence="3">DUF3575 domain-containing protein</fullName>
    </recommendedName>
</protein>
<evidence type="ECO:0000313" key="2">
    <source>
        <dbReference type="Proteomes" id="UP000642468"/>
    </source>
</evidence>
<dbReference type="EMBL" id="JACWZZ010000002">
    <property type="protein sequence ID" value="MBD2715882.1"/>
    <property type="molecule type" value="Genomic_DNA"/>
</dbReference>
<sequence length="219" mass="23708">MTPTMPLVEESGQLEVTASVQPSARLEAMAAYSPLNHVVLTGAGSVGLNLGGRQYLRTQQGELGIGGYWSLGNSWLVNAAGGGGLASVDRKTCVWGCDQRKGQYSKLFGQAGIAWIGVFGSASLTYRLSRLQYTGVTNEGNAISDFGTYRHELALATRRYLGWSDTWFWQYTMGVSLSNLKAPGELDSAAQTDRWFSAGVPTPFLGIGIGWQPFLRSRR</sequence>
<comment type="caution">
    <text evidence="1">The sequence shown here is derived from an EMBL/GenBank/DDBJ whole genome shotgun (WGS) entry which is preliminary data.</text>
</comment>
<dbReference type="Proteomes" id="UP000642468">
    <property type="component" value="Unassembled WGS sequence"/>
</dbReference>
<dbReference type="RefSeq" id="WP_190784837.1">
    <property type="nucleotide sequence ID" value="NZ_JACWZZ010000002.1"/>
</dbReference>
<evidence type="ECO:0000313" key="1">
    <source>
        <dbReference type="EMBL" id="MBD2715882.1"/>
    </source>
</evidence>
<proteinExistence type="predicted"/>
<keyword evidence="2" id="KW-1185">Reference proteome</keyword>
<accession>A0ABR8JG94</accession>
<evidence type="ECO:0008006" key="3">
    <source>
        <dbReference type="Google" id="ProtNLM"/>
    </source>
</evidence>
<reference evidence="1 2" key="1">
    <citation type="submission" date="2020-09" db="EMBL/GenBank/DDBJ databases">
        <authorList>
            <person name="Kim M.K."/>
        </authorList>
    </citation>
    <scope>NUCLEOTIDE SEQUENCE [LARGE SCALE GENOMIC DNA]</scope>
    <source>
        <strain evidence="1 2">BT646</strain>
    </source>
</reference>
<gene>
    <name evidence="1" type="ORF">IC231_12620</name>
</gene>
<organism evidence="1 2">
    <name type="scientific">Hymenobacter duratus</name>
    <dbReference type="NCBI Taxonomy" id="2771356"/>
    <lineage>
        <taxon>Bacteria</taxon>
        <taxon>Pseudomonadati</taxon>
        <taxon>Bacteroidota</taxon>
        <taxon>Cytophagia</taxon>
        <taxon>Cytophagales</taxon>
        <taxon>Hymenobacteraceae</taxon>
        <taxon>Hymenobacter</taxon>
    </lineage>
</organism>